<feature type="active site" description="Proton acceptor" evidence="9">
    <location>
        <position position="65"/>
    </location>
</feature>
<dbReference type="GO" id="GO:0008270">
    <property type="term" value="F:zinc ion binding"/>
    <property type="evidence" value="ECO:0007669"/>
    <property type="project" value="UniProtKB-UniRule"/>
</dbReference>
<dbReference type="PANTHER" id="PTHR46018">
    <property type="entry name" value="ZINC PHOSPHODIESTERASE ELAC PROTEIN 1"/>
    <property type="match status" value="1"/>
</dbReference>
<dbReference type="HAMAP" id="MF_01818">
    <property type="entry name" value="RNase_Z_BN"/>
    <property type="match status" value="1"/>
</dbReference>
<feature type="binding site" evidence="9">
    <location>
        <position position="65"/>
    </location>
    <ligand>
        <name>Zn(2+)</name>
        <dbReference type="ChEBI" id="CHEBI:29105"/>
        <label>2</label>
        <note>catalytic</note>
    </ligand>
</feature>
<feature type="binding site" evidence="9">
    <location>
        <position position="209"/>
    </location>
    <ligand>
        <name>Zn(2+)</name>
        <dbReference type="ChEBI" id="CHEBI:29105"/>
        <label>2</label>
        <note>catalytic</note>
    </ligand>
</feature>
<evidence type="ECO:0000256" key="2">
    <source>
        <dbReference type="ARBA" id="ARBA00022694"/>
    </source>
</evidence>
<evidence type="ECO:0000256" key="6">
    <source>
        <dbReference type="ARBA" id="ARBA00022801"/>
    </source>
</evidence>
<keyword evidence="6 9" id="KW-0378">Hydrolase</keyword>
<dbReference type="GO" id="GO:0042802">
    <property type="term" value="F:identical protein binding"/>
    <property type="evidence" value="ECO:0007669"/>
    <property type="project" value="UniProtKB-ARBA"/>
</dbReference>
<evidence type="ECO:0000256" key="9">
    <source>
        <dbReference type="HAMAP-Rule" id="MF_01818"/>
    </source>
</evidence>
<keyword evidence="5 9" id="KW-0255">Endonuclease</keyword>
<dbReference type="InterPro" id="IPR036866">
    <property type="entry name" value="RibonucZ/Hydroxyglut_hydro"/>
</dbReference>
<keyword evidence="3 9" id="KW-0540">Nuclease</keyword>
<reference evidence="11 12" key="1">
    <citation type="submission" date="2018-06" db="EMBL/GenBank/DDBJ databases">
        <authorList>
            <consortium name="Pathogen Informatics"/>
            <person name="Doyle S."/>
        </authorList>
    </citation>
    <scope>NUCLEOTIDE SEQUENCE [LARGE SCALE GENOMIC DNA]</scope>
    <source>
        <strain evidence="11 12">NCTC12151</strain>
    </source>
</reference>
<dbReference type="NCBIfam" id="NF000800">
    <property type="entry name" value="PRK00055.1-1"/>
    <property type="match status" value="1"/>
</dbReference>
<evidence type="ECO:0000256" key="8">
    <source>
        <dbReference type="ARBA" id="ARBA00022839"/>
    </source>
</evidence>
<dbReference type="Gene3D" id="3.60.15.10">
    <property type="entry name" value="Ribonuclease Z/Hydroxyacylglutathione hydrolase-like"/>
    <property type="match status" value="1"/>
</dbReference>
<dbReference type="SMART" id="SM00849">
    <property type="entry name" value="Lactamase_B"/>
    <property type="match status" value="1"/>
</dbReference>
<dbReference type="CDD" id="cd07717">
    <property type="entry name" value="RNaseZ_ZiPD-like_MBL-fold"/>
    <property type="match status" value="1"/>
</dbReference>
<dbReference type="InterPro" id="IPR001279">
    <property type="entry name" value="Metallo-B-lactamas"/>
</dbReference>
<feature type="binding site" evidence="9">
    <location>
        <position position="209"/>
    </location>
    <ligand>
        <name>Zn(2+)</name>
        <dbReference type="ChEBI" id="CHEBI:29105"/>
        <label>1</label>
        <note>catalytic</note>
    </ligand>
</feature>
<feature type="binding site" evidence="9">
    <location>
        <position position="267"/>
    </location>
    <ligand>
        <name>Zn(2+)</name>
        <dbReference type="ChEBI" id="CHEBI:29105"/>
        <label>2</label>
        <note>catalytic</note>
    </ligand>
</feature>
<keyword evidence="12" id="KW-1185">Reference proteome</keyword>
<evidence type="ECO:0000256" key="1">
    <source>
        <dbReference type="ARBA" id="ARBA00011738"/>
    </source>
</evidence>
<dbReference type="OrthoDB" id="9803916at2"/>
<comment type="function">
    <text evidence="9">Zinc phosphodiesterase, which has both exoribonuclease and endoribonuclease activities.</text>
</comment>
<dbReference type="RefSeq" id="WP_111741564.1">
    <property type="nucleotide sequence ID" value="NZ_LR698987.1"/>
</dbReference>
<feature type="binding site" evidence="9">
    <location>
        <position position="61"/>
    </location>
    <ligand>
        <name>Zn(2+)</name>
        <dbReference type="ChEBI" id="CHEBI:29105"/>
        <label>1</label>
        <note>catalytic</note>
    </ligand>
</feature>
<proteinExistence type="inferred from homology"/>
<keyword evidence="2 9" id="KW-0819">tRNA processing</keyword>
<dbReference type="SUPFAM" id="SSF56281">
    <property type="entry name" value="Metallo-hydrolase/oxidoreductase"/>
    <property type="match status" value="1"/>
</dbReference>
<dbReference type="EC" id="3.1.-.-" evidence="9"/>
<dbReference type="AlphaFoldDB" id="A0A2X4Y5K2"/>
<accession>A0A2X4Y5K2</accession>
<evidence type="ECO:0000313" key="12">
    <source>
        <dbReference type="Proteomes" id="UP000249005"/>
    </source>
</evidence>
<dbReference type="NCBIfam" id="TIGR02651">
    <property type="entry name" value="RNase_Z"/>
    <property type="match status" value="1"/>
</dbReference>
<keyword evidence="7 9" id="KW-0862">Zinc</keyword>
<keyword evidence="4 9" id="KW-0479">Metal-binding</keyword>
<dbReference type="KEGG" id="lri:NCTC12151_03252"/>
<comment type="similarity">
    <text evidence="9">Belongs to the RNase Z family. RNase BN subfamily.</text>
</comment>
<dbReference type="FunFam" id="3.60.15.10:FF:000002">
    <property type="entry name" value="Ribonuclease Z"/>
    <property type="match status" value="1"/>
</dbReference>
<evidence type="ECO:0000313" key="11">
    <source>
        <dbReference type="EMBL" id="SQI43814.1"/>
    </source>
</evidence>
<evidence type="ECO:0000256" key="7">
    <source>
        <dbReference type="ARBA" id="ARBA00022833"/>
    </source>
</evidence>
<dbReference type="NCBIfam" id="NF000801">
    <property type="entry name" value="PRK00055.1-3"/>
    <property type="match status" value="1"/>
</dbReference>
<evidence type="ECO:0000256" key="3">
    <source>
        <dbReference type="ARBA" id="ARBA00022722"/>
    </source>
</evidence>
<dbReference type="InterPro" id="IPR013471">
    <property type="entry name" value="RNase_Z/BN"/>
</dbReference>
<name>A0A2X4Y5K2_9GAMM</name>
<feature type="binding site" evidence="9">
    <location>
        <position position="138"/>
    </location>
    <ligand>
        <name>Zn(2+)</name>
        <dbReference type="ChEBI" id="CHEBI:29105"/>
        <label>1</label>
        <note>catalytic</note>
    </ligand>
</feature>
<evidence type="ECO:0000256" key="4">
    <source>
        <dbReference type="ARBA" id="ARBA00022723"/>
    </source>
</evidence>
<evidence type="ECO:0000256" key="5">
    <source>
        <dbReference type="ARBA" id="ARBA00022759"/>
    </source>
</evidence>
<dbReference type="Pfam" id="PF23023">
    <property type="entry name" value="Anti-Pycsar_Apyc1"/>
    <property type="match status" value="1"/>
</dbReference>
<feature type="binding site" evidence="9">
    <location>
        <position position="63"/>
    </location>
    <ligand>
        <name>Zn(2+)</name>
        <dbReference type="ChEBI" id="CHEBI:29105"/>
        <label>1</label>
        <note>catalytic</note>
    </ligand>
</feature>
<organism evidence="11 12">
    <name type="scientific">Leminorella richardii</name>
    <dbReference type="NCBI Taxonomy" id="158841"/>
    <lineage>
        <taxon>Bacteria</taxon>
        <taxon>Pseudomonadati</taxon>
        <taxon>Pseudomonadota</taxon>
        <taxon>Gammaproteobacteria</taxon>
        <taxon>Enterobacterales</taxon>
        <taxon>Budviciaceae</taxon>
        <taxon>Leminorella</taxon>
    </lineage>
</organism>
<comment type="cofactor">
    <cofactor evidence="9">
        <name>Zn(2+)</name>
        <dbReference type="ChEBI" id="CHEBI:29105"/>
    </cofactor>
    <text evidence="9">Binds 2 Zn(2+) ions.</text>
</comment>
<dbReference type="GO" id="GO:0004527">
    <property type="term" value="F:exonuclease activity"/>
    <property type="evidence" value="ECO:0007669"/>
    <property type="project" value="UniProtKB-UniRule"/>
</dbReference>
<dbReference type="PANTHER" id="PTHR46018:SF2">
    <property type="entry name" value="ZINC PHOSPHODIESTERASE ELAC PROTEIN 1"/>
    <property type="match status" value="1"/>
</dbReference>
<dbReference type="Pfam" id="PF12706">
    <property type="entry name" value="Lactamase_B_2"/>
    <property type="match status" value="1"/>
</dbReference>
<gene>
    <name evidence="9 11" type="primary">rbn</name>
    <name evidence="11" type="ORF">NCTC12151_03252</name>
</gene>
<dbReference type="Proteomes" id="UP000249005">
    <property type="component" value="Chromosome 1"/>
</dbReference>
<protein>
    <recommendedName>
        <fullName evidence="9">Ribonuclease BN</fullName>
        <shortName evidence="9">RNase BN</shortName>
        <ecNumber evidence="9">3.1.-.-</ecNumber>
    </recommendedName>
    <alternativeName>
        <fullName evidence="9">Ribonuclease Z homolog</fullName>
        <shortName evidence="9">RNase Z homolog</shortName>
    </alternativeName>
</protein>
<feature type="binding site" evidence="9">
    <location>
        <position position="66"/>
    </location>
    <ligand>
        <name>Zn(2+)</name>
        <dbReference type="ChEBI" id="CHEBI:29105"/>
        <label>2</label>
        <note>catalytic</note>
    </ligand>
</feature>
<keyword evidence="8 9" id="KW-0269">Exonuclease</keyword>
<comment type="subunit">
    <text evidence="1 9">Homodimer.</text>
</comment>
<sequence length="302" mass="32541">MELLFLGTGAGTPSRLRNVSCTALTIEGGAVWLFDCGEGTQHRILRTPISPAKIEKIFITHLHGDHIFGLPGLLTTRSMLSGSGAVTVYGPKGIKEFVEVSLNLSASYLTYPLDIVELDAGVIYQSERFCVTAQPLNHVVPCFGFRIEEADRPGSLDAGRLKAAGLSPGPLFQRLKTGERVQLDDGRVIDGSAFLSPSTKGRTLAIFGDTAPAESAFLLAKDADVMVHEATLEASMTERANSRGHSTTRQAAQVAKDVGAKRLIVTHLSPRYGKEDEARLLAECQEVFPDVEMARDLASFTV</sequence>
<dbReference type="GO" id="GO:0042781">
    <property type="term" value="F:3'-tRNA processing endoribonuclease activity"/>
    <property type="evidence" value="ECO:0007669"/>
    <property type="project" value="TreeGrafter"/>
</dbReference>
<dbReference type="EMBL" id="LS483470">
    <property type="protein sequence ID" value="SQI43814.1"/>
    <property type="molecule type" value="Genomic_DNA"/>
</dbReference>
<evidence type="ECO:0000259" key="10">
    <source>
        <dbReference type="SMART" id="SM00849"/>
    </source>
</evidence>
<feature type="domain" description="Metallo-beta-lactamase" evidence="10">
    <location>
        <begin position="18"/>
        <end position="245"/>
    </location>
</feature>